<sequence>MEAEASQVYTRKLFRMFQNELVHAQEYVADRVGVSDAYDFAIRGIKSLLDKLDDLVIVEIDEAKKSISIDDSIIIEDDIILRDPVHAVTKGHPTSLRKTSSIEESNKKSKTLLNTILSQLLAMLISVKLNFHSYGTLVLLATL</sequence>
<dbReference type="AlphaFoldDB" id="A0A7J9LIG6"/>
<proteinExistence type="predicted"/>
<keyword evidence="2" id="KW-1185">Reference proteome</keyword>
<comment type="caution">
    <text evidence="1">The sequence shown here is derived from an EMBL/GenBank/DDBJ whole genome shotgun (WGS) entry which is preliminary data.</text>
</comment>
<protein>
    <submittedName>
        <fullName evidence="1">Uncharacterized protein</fullName>
    </submittedName>
</protein>
<reference evidence="1 2" key="1">
    <citation type="journal article" date="2019" name="Genome Biol. Evol.">
        <title>Insights into the evolution of the New World diploid cottons (Gossypium, subgenus Houzingenia) based on genome sequencing.</title>
        <authorList>
            <person name="Grover C.E."/>
            <person name="Arick M.A. 2nd"/>
            <person name="Thrash A."/>
            <person name="Conover J.L."/>
            <person name="Sanders W.S."/>
            <person name="Peterson D.G."/>
            <person name="Frelichowski J.E."/>
            <person name="Scheffler J.A."/>
            <person name="Scheffler B.E."/>
            <person name="Wendel J.F."/>
        </authorList>
    </citation>
    <scope>NUCLEOTIDE SEQUENCE [LARGE SCALE GENOMIC DNA]</scope>
    <source>
        <strain evidence="1">1</strain>
        <tissue evidence="1">Leaf</tissue>
    </source>
</reference>
<evidence type="ECO:0000313" key="1">
    <source>
        <dbReference type="EMBL" id="MBA0858471.1"/>
    </source>
</evidence>
<evidence type="ECO:0000313" key="2">
    <source>
        <dbReference type="Proteomes" id="UP000593576"/>
    </source>
</evidence>
<organism evidence="1 2">
    <name type="scientific">Gossypium schwendimanii</name>
    <name type="common">Cotton</name>
    <dbReference type="NCBI Taxonomy" id="34291"/>
    <lineage>
        <taxon>Eukaryota</taxon>
        <taxon>Viridiplantae</taxon>
        <taxon>Streptophyta</taxon>
        <taxon>Embryophyta</taxon>
        <taxon>Tracheophyta</taxon>
        <taxon>Spermatophyta</taxon>
        <taxon>Magnoliopsida</taxon>
        <taxon>eudicotyledons</taxon>
        <taxon>Gunneridae</taxon>
        <taxon>Pentapetalae</taxon>
        <taxon>rosids</taxon>
        <taxon>malvids</taxon>
        <taxon>Malvales</taxon>
        <taxon>Malvaceae</taxon>
        <taxon>Malvoideae</taxon>
        <taxon>Gossypium</taxon>
    </lineage>
</organism>
<name>A0A7J9LIG6_GOSSC</name>
<dbReference type="Proteomes" id="UP000593576">
    <property type="component" value="Unassembled WGS sequence"/>
</dbReference>
<gene>
    <name evidence="1" type="ORF">Goshw_026650</name>
</gene>
<accession>A0A7J9LIG6</accession>
<dbReference type="OrthoDB" id="10448090at2759"/>
<dbReference type="EMBL" id="JABFAF010000006">
    <property type="protein sequence ID" value="MBA0858471.1"/>
    <property type="molecule type" value="Genomic_DNA"/>
</dbReference>